<name>A0ACC1XQZ0_MELAZ</name>
<reference evidence="1 2" key="1">
    <citation type="journal article" date="2023" name="Science">
        <title>Complex scaffold remodeling in plant triterpene biosynthesis.</title>
        <authorList>
            <person name="De La Pena R."/>
            <person name="Hodgson H."/>
            <person name="Liu J.C."/>
            <person name="Stephenson M.J."/>
            <person name="Martin A.C."/>
            <person name="Owen C."/>
            <person name="Harkess A."/>
            <person name="Leebens-Mack J."/>
            <person name="Jimenez L.E."/>
            <person name="Osbourn A."/>
            <person name="Sattely E.S."/>
        </authorList>
    </citation>
    <scope>NUCLEOTIDE SEQUENCE [LARGE SCALE GENOMIC DNA]</scope>
    <source>
        <strain evidence="2">cv. JPN11</strain>
        <tissue evidence="1">Leaf</tissue>
    </source>
</reference>
<evidence type="ECO:0000313" key="1">
    <source>
        <dbReference type="EMBL" id="KAJ4713277.1"/>
    </source>
</evidence>
<gene>
    <name evidence="1" type="ORF">OWV82_015393</name>
</gene>
<accession>A0ACC1XQZ0</accession>
<protein>
    <submittedName>
        <fullName evidence="1">Acidic leucine-rich nuclear phosphoprotein 32 family member B-like</fullName>
    </submittedName>
</protein>
<proteinExistence type="predicted"/>
<comment type="caution">
    <text evidence="1">The sequence shown here is derived from an EMBL/GenBank/DDBJ whole genome shotgun (WGS) entry which is preliminary data.</text>
</comment>
<evidence type="ECO:0000313" key="2">
    <source>
        <dbReference type="Proteomes" id="UP001164539"/>
    </source>
</evidence>
<organism evidence="1 2">
    <name type="scientific">Melia azedarach</name>
    <name type="common">Chinaberry tree</name>
    <dbReference type="NCBI Taxonomy" id="155640"/>
    <lineage>
        <taxon>Eukaryota</taxon>
        <taxon>Viridiplantae</taxon>
        <taxon>Streptophyta</taxon>
        <taxon>Embryophyta</taxon>
        <taxon>Tracheophyta</taxon>
        <taxon>Spermatophyta</taxon>
        <taxon>Magnoliopsida</taxon>
        <taxon>eudicotyledons</taxon>
        <taxon>Gunneridae</taxon>
        <taxon>Pentapetalae</taxon>
        <taxon>rosids</taxon>
        <taxon>malvids</taxon>
        <taxon>Sapindales</taxon>
        <taxon>Meliaceae</taxon>
        <taxon>Melia</taxon>
    </lineage>
</organism>
<dbReference type="EMBL" id="CM051401">
    <property type="protein sequence ID" value="KAJ4713277.1"/>
    <property type="molecule type" value="Genomic_DNA"/>
</dbReference>
<sequence length="147" mass="16333">MESSKVLGGVEECDSSESGWTMYIGSPDDDDDDDDDGHSDDRDYDDDGGGGSYHDMYANHEDDSDDSMASDASSCPSQRHGNVEASRGNIIAHFKHQEDVDDSKCGSDKKAKRRLEKQKAETRRKEEREDVKFMAKRVGTSAQSDTR</sequence>
<keyword evidence="2" id="KW-1185">Reference proteome</keyword>
<dbReference type="Proteomes" id="UP001164539">
    <property type="component" value="Chromosome 8"/>
</dbReference>